<gene>
    <name evidence="1" type="ORF">RUM44_012667</name>
</gene>
<comment type="caution">
    <text evidence="1">The sequence shown here is derived from an EMBL/GenBank/DDBJ whole genome shotgun (WGS) entry which is preliminary data.</text>
</comment>
<evidence type="ECO:0000313" key="2">
    <source>
        <dbReference type="Proteomes" id="UP001359485"/>
    </source>
</evidence>
<keyword evidence="2" id="KW-1185">Reference proteome</keyword>
<accession>A0ABR1BBY8</accession>
<reference evidence="1 2" key="1">
    <citation type="submission" date="2023-09" db="EMBL/GenBank/DDBJ databases">
        <title>Genomes of two closely related lineages of the louse Polyplax serrata with different host specificities.</title>
        <authorList>
            <person name="Martinu J."/>
            <person name="Tarabai H."/>
            <person name="Stefka J."/>
            <person name="Hypsa V."/>
        </authorList>
    </citation>
    <scope>NUCLEOTIDE SEQUENCE [LARGE SCALE GENOMIC DNA]</scope>
    <source>
        <strain evidence="1">98ZLc_SE</strain>
    </source>
</reference>
<proteinExistence type="predicted"/>
<evidence type="ECO:0000313" key="1">
    <source>
        <dbReference type="EMBL" id="KAK6640968.1"/>
    </source>
</evidence>
<dbReference type="EMBL" id="JAWJWF010000001">
    <property type="protein sequence ID" value="KAK6640968.1"/>
    <property type="molecule type" value="Genomic_DNA"/>
</dbReference>
<dbReference type="Proteomes" id="UP001359485">
    <property type="component" value="Unassembled WGS sequence"/>
</dbReference>
<organism evidence="1 2">
    <name type="scientific">Polyplax serrata</name>
    <name type="common">Common mouse louse</name>
    <dbReference type="NCBI Taxonomy" id="468196"/>
    <lineage>
        <taxon>Eukaryota</taxon>
        <taxon>Metazoa</taxon>
        <taxon>Ecdysozoa</taxon>
        <taxon>Arthropoda</taxon>
        <taxon>Hexapoda</taxon>
        <taxon>Insecta</taxon>
        <taxon>Pterygota</taxon>
        <taxon>Neoptera</taxon>
        <taxon>Paraneoptera</taxon>
        <taxon>Psocodea</taxon>
        <taxon>Troctomorpha</taxon>
        <taxon>Phthiraptera</taxon>
        <taxon>Anoplura</taxon>
        <taxon>Polyplacidae</taxon>
        <taxon>Polyplax</taxon>
    </lineage>
</organism>
<sequence length="72" mass="8040">MIRSAEEETGFQRKKGLGSDVKETNCEVFRNDILRLTGNGGIDEMLIFVVHLCEVTSQKKNILQGFIPAINS</sequence>
<protein>
    <submittedName>
        <fullName evidence="1">Uncharacterized protein</fullName>
    </submittedName>
</protein>
<name>A0ABR1BBY8_POLSC</name>